<name>A0ABR0CBG9_PURLI</name>
<gene>
    <name evidence="2" type="ORF">Purlil1_1849</name>
</gene>
<dbReference type="Proteomes" id="UP001287286">
    <property type="component" value="Unassembled WGS sequence"/>
</dbReference>
<feature type="region of interest" description="Disordered" evidence="1">
    <location>
        <begin position="1"/>
        <end position="139"/>
    </location>
</feature>
<organism evidence="2 3">
    <name type="scientific">Purpureocillium lilacinum</name>
    <name type="common">Paecilomyces lilacinus</name>
    <dbReference type="NCBI Taxonomy" id="33203"/>
    <lineage>
        <taxon>Eukaryota</taxon>
        <taxon>Fungi</taxon>
        <taxon>Dikarya</taxon>
        <taxon>Ascomycota</taxon>
        <taxon>Pezizomycotina</taxon>
        <taxon>Sordariomycetes</taxon>
        <taxon>Hypocreomycetidae</taxon>
        <taxon>Hypocreales</taxon>
        <taxon>Ophiocordycipitaceae</taxon>
        <taxon>Purpureocillium</taxon>
    </lineage>
</organism>
<dbReference type="EMBL" id="JAWRVI010000005">
    <property type="protein sequence ID" value="KAK4093515.1"/>
    <property type="molecule type" value="Genomic_DNA"/>
</dbReference>
<keyword evidence="3" id="KW-1185">Reference proteome</keyword>
<reference evidence="2 3" key="1">
    <citation type="journal article" date="2024" name="Microbiol. Resour. Announc.">
        <title>Genome annotations for the ascomycete fungi Trichoderma harzianum, Trichoderma aggressivum, and Purpureocillium lilacinum.</title>
        <authorList>
            <person name="Beijen E.P.W."/>
            <person name="Ohm R.A."/>
        </authorList>
    </citation>
    <scope>NUCLEOTIDE SEQUENCE [LARGE SCALE GENOMIC DNA]</scope>
    <source>
        <strain evidence="2 3">CBS 150709</strain>
    </source>
</reference>
<comment type="caution">
    <text evidence="2">The sequence shown here is derived from an EMBL/GenBank/DDBJ whole genome shotgun (WGS) entry which is preliminary data.</text>
</comment>
<evidence type="ECO:0000313" key="3">
    <source>
        <dbReference type="Proteomes" id="UP001287286"/>
    </source>
</evidence>
<feature type="compositionally biased region" description="Polar residues" evidence="1">
    <location>
        <begin position="55"/>
        <end position="73"/>
    </location>
</feature>
<evidence type="ECO:0000256" key="1">
    <source>
        <dbReference type="SAM" id="MobiDB-lite"/>
    </source>
</evidence>
<proteinExistence type="predicted"/>
<protein>
    <submittedName>
        <fullName evidence="2">Uncharacterized protein</fullName>
    </submittedName>
</protein>
<evidence type="ECO:0000313" key="2">
    <source>
        <dbReference type="EMBL" id="KAK4093515.1"/>
    </source>
</evidence>
<accession>A0ABR0CBG9</accession>
<sequence>MGKVRNRMRAYGGNAYVLGTRGPPPSPALRAASTPCPKPPTTRSRPPQSLPAIRRQTSTFGTSSAPLPQSRAASDSAEHQVRTAARTPPGKEKEPQSRSLGRASAIVAAAAPQRSPRPPTTATCDLRPATAESPGASQA</sequence>